<feature type="DNA-binding region" description="H-T-H motif" evidence="2">
    <location>
        <begin position="31"/>
        <end position="50"/>
    </location>
</feature>
<proteinExistence type="predicted"/>
<organism evidence="4 5">
    <name type="scientific">Dietzia natronolimnaea</name>
    <dbReference type="NCBI Taxonomy" id="161920"/>
    <lineage>
        <taxon>Bacteria</taxon>
        <taxon>Bacillati</taxon>
        <taxon>Actinomycetota</taxon>
        <taxon>Actinomycetes</taxon>
        <taxon>Mycobacteriales</taxon>
        <taxon>Dietziaceae</taxon>
        <taxon>Dietzia</taxon>
    </lineage>
</organism>
<protein>
    <recommendedName>
        <fullName evidence="3">HTH tetR-type domain-containing protein</fullName>
    </recommendedName>
</protein>
<dbReference type="PROSITE" id="PS50977">
    <property type="entry name" value="HTH_TETR_2"/>
    <property type="match status" value="1"/>
</dbReference>
<dbReference type="Gene3D" id="1.10.357.10">
    <property type="entry name" value="Tetracycline Repressor, domain 2"/>
    <property type="match status" value="1"/>
</dbReference>
<keyword evidence="1 2" id="KW-0238">DNA-binding</keyword>
<dbReference type="PANTHER" id="PTHR30055:SF226">
    <property type="entry name" value="HTH-TYPE TRANSCRIPTIONAL REGULATOR PKSA"/>
    <property type="match status" value="1"/>
</dbReference>
<evidence type="ECO:0000313" key="5">
    <source>
        <dbReference type="Proteomes" id="UP000218810"/>
    </source>
</evidence>
<keyword evidence="5" id="KW-1185">Reference proteome</keyword>
<dbReference type="InterPro" id="IPR036271">
    <property type="entry name" value="Tet_transcr_reg_TetR-rel_C_sf"/>
</dbReference>
<reference evidence="5" key="1">
    <citation type="submission" date="2017-09" db="EMBL/GenBank/DDBJ databases">
        <authorList>
            <person name="Zhang Y."/>
            <person name="Huang X."/>
            <person name="Liu J."/>
            <person name="Lu L."/>
            <person name="Peng K."/>
        </authorList>
    </citation>
    <scope>NUCLEOTIDE SEQUENCE [LARGE SCALE GENOMIC DNA]</scope>
    <source>
        <strain evidence="5">S-XJ-1</strain>
    </source>
</reference>
<dbReference type="Proteomes" id="UP000218810">
    <property type="component" value="Unassembled WGS sequence"/>
</dbReference>
<dbReference type="RefSeq" id="WP_095719262.1">
    <property type="nucleotide sequence ID" value="NZ_NTGA01000034.1"/>
</dbReference>
<accession>A0A2A2WL89</accession>
<dbReference type="SUPFAM" id="SSF48498">
    <property type="entry name" value="Tetracyclin repressor-like, C-terminal domain"/>
    <property type="match status" value="1"/>
</dbReference>
<evidence type="ECO:0000256" key="2">
    <source>
        <dbReference type="PROSITE-ProRule" id="PRU00335"/>
    </source>
</evidence>
<gene>
    <name evidence="4" type="ORF">CEY15_16005</name>
</gene>
<dbReference type="InterPro" id="IPR009057">
    <property type="entry name" value="Homeodomain-like_sf"/>
</dbReference>
<dbReference type="PANTHER" id="PTHR30055">
    <property type="entry name" value="HTH-TYPE TRANSCRIPTIONAL REGULATOR RUTR"/>
    <property type="match status" value="1"/>
</dbReference>
<comment type="caution">
    <text evidence="4">The sequence shown here is derived from an EMBL/GenBank/DDBJ whole genome shotgun (WGS) entry which is preliminary data.</text>
</comment>
<name>A0A2A2WL89_9ACTN</name>
<sequence>MARSVKGRLRQRDIVEAALRLIARGGLQAASVRGVATESEMSAGAVRHFFPTQESLLEHVMADVTATAARRLVPLIRALDDATTAEGARVAACALLEELLPLDEPRRVEWFLWSAVAGSASFPVALDRWREAGWAGARHQCRRVIGHLHGTPVPPFVADPDDGHRVVASTATIPELSDPALEARVTALHAALDGLAAQLTATPAPIDAASARRALRELVEVL</sequence>
<dbReference type="OrthoDB" id="9816296at2"/>
<feature type="domain" description="HTH tetR-type" evidence="3">
    <location>
        <begin position="8"/>
        <end position="68"/>
    </location>
</feature>
<dbReference type="SUPFAM" id="SSF46689">
    <property type="entry name" value="Homeodomain-like"/>
    <property type="match status" value="1"/>
</dbReference>
<evidence type="ECO:0000256" key="1">
    <source>
        <dbReference type="ARBA" id="ARBA00023125"/>
    </source>
</evidence>
<evidence type="ECO:0000313" key="4">
    <source>
        <dbReference type="EMBL" id="PAY21941.1"/>
    </source>
</evidence>
<dbReference type="EMBL" id="NTGA01000034">
    <property type="protein sequence ID" value="PAY21941.1"/>
    <property type="molecule type" value="Genomic_DNA"/>
</dbReference>
<dbReference type="GO" id="GO:0000976">
    <property type="term" value="F:transcription cis-regulatory region binding"/>
    <property type="evidence" value="ECO:0007669"/>
    <property type="project" value="TreeGrafter"/>
</dbReference>
<dbReference type="InterPro" id="IPR001647">
    <property type="entry name" value="HTH_TetR"/>
</dbReference>
<dbReference type="InterPro" id="IPR050109">
    <property type="entry name" value="HTH-type_TetR-like_transc_reg"/>
</dbReference>
<dbReference type="Pfam" id="PF00440">
    <property type="entry name" value="TetR_N"/>
    <property type="match status" value="1"/>
</dbReference>
<dbReference type="AlphaFoldDB" id="A0A2A2WL89"/>
<evidence type="ECO:0000259" key="3">
    <source>
        <dbReference type="PROSITE" id="PS50977"/>
    </source>
</evidence>
<dbReference type="GO" id="GO:0003700">
    <property type="term" value="F:DNA-binding transcription factor activity"/>
    <property type="evidence" value="ECO:0007669"/>
    <property type="project" value="TreeGrafter"/>
</dbReference>